<sequence length="297" mass="34088">MEFVPSDAYIIMGHGKEPEFRPVKNEIIQHKVKATIPTIGTIINDDFIDNDSAFIVPDNCMVIVKSRPGEIAYHATVGPLVNKVGDISKQELFRNPLSNTKQLIKELGSVMIYKPGDKCPNYIYCLYSPEDIIHETYISHLGLLKIPLKFPFERKKYDDDINPDDTPITKYINTIYKESVYPTTEQVLQILLKTHNNSIKGTNEEGRIMTTSDLPWTDANNMMNFFSITQKELLQIGEDGVAKRAGVYYNFVCRETNRKKGTRNIIRRLIGEAETKRKPLIRNLYTGGKRTRKNKRK</sequence>
<reference evidence="1" key="1">
    <citation type="journal article" date="2020" name="Nature">
        <title>Giant virus diversity and host interactions through global metagenomics.</title>
        <authorList>
            <person name="Schulz F."/>
            <person name="Roux S."/>
            <person name="Paez-Espino D."/>
            <person name="Jungbluth S."/>
            <person name="Walsh D.A."/>
            <person name="Denef V.J."/>
            <person name="McMahon K.D."/>
            <person name="Konstantinidis K.T."/>
            <person name="Eloe-Fadrosh E.A."/>
            <person name="Kyrpides N.C."/>
            <person name="Woyke T."/>
        </authorList>
    </citation>
    <scope>NUCLEOTIDE SEQUENCE</scope>
    <source>
        <strain evidence="1">GVMAG-S-1101161-73</strain>
    </source>
</reference>
<evidence type="ECO:0000313" key="1">
    <source>
        <dbReference type="EMBL" id="QHS81112.1"/>
    </source>
</evidence>
<accession>A0A6C0AMY5</accession>
<protein>
    <submittedName>
        <fullName evidence="1">Uncharacterized protein</fullName>
    </submittedName>
</protein>
<name>A0A6C0AMY5_9ZZZZ</name>
<proteinExistence type="predicted"/>
<dbReference type="EMBL" id="MN740729">
    <property type="protein sequence ID" value="QHS81112.1"/>
    <property type="molecule type" value="Genomic_DNA"/>
</dbReference>
<dbReference type="AlphaFoldDB" id="A0A6C0AMY5"/>
<organism evidence="1">
    <name type="scientific">viral metagenome</name>
    <dbReference type="NCBI Taxonomy" id="1070528"/>
    <lineage>
        <taxon>unclassified sequences</taxon>
        <taxon>metagenomes</taxon>
        <taxon>organismal metagenomes</taxon>
    </lineage>
</organism>